<protein>
    <recommendedName>
        <fullName evidence="4">Outer membrane protein beta-barrel domain-containing protein</fullName>
    </recommendedName>
</protein>
<gene>
    <name evidence="2" type="ORF">BCY91_01480</name>
</gene>
<dbReference type="EMBL" id="MBTA01000001">
    <property type="protein sequence ID" value="RKD20316.1"/>
    <property type="molecule type" value="Genomic_DNA"/>
</dbReference>
<keyword evidence="1" id="KW-0732">Signal</keyword>
<evidence type="ECO:0000256" key="1">
    <source>
        <dbReference type="SAM" id="SignalP"/>
    </source>
</evidence>
<dbReference type="OrthoDB" id="966005at2"/>
<feature type="chain" id="PRO_5019239129" description="Outer membrane protein beta-barrel domain-containing protein" evidence="1">
    <location>
        <begin position="21"/>
        <end position="226"/>
    </location>
</feature>
<name>A0A419SCF4_9SPHI</name>
<evidence type="ECO:0000313" key="2">
    <source>
        <dbReference type="EMBL" id="RKD20316.1"/>
    </source>
</evidence>
<evidence type="ECO:0008006" key="4">
    <source>
        <dbReference type="Google" id="ProtNLM"/>
    </source>
</evidence>
<proteinExistence type="predicted"/>
<reference evidence="2 3" key="1">
    <citation type="submission" date="2016-07" db="EMBL/GenBank/DDBJ databases">
        <title>Genome of Pelobium manganitolerans.</title>
        <authorList>
            <person name="Wu S."/>
            <person name="Wang G."/>
        </authorList>
    </citation>
    <scope>NUCLEOTIDE SEQUENCE [LARGE SCALE GENOMIC DNA]</scope>
    <source>
        <strain evidence="2 3">YS-25</strain>
    </source>
</reference>
<dbReference type="RefSeq" id="WP_120180235.1">
    <property type="nucleotide sequence ID" value="NZ_MBTA01000001.1"/>
</dbReference>
<sequence length="226" mass="24629">MKIIKPLLALLLLTPFSLLAQDKIYRTDGEVIEAKVLEIGNQEIKYKLFNNLNGPQYNIYKSAVSKIIYENGTSDSFTITDSKSKVADGKRAQNVFVEIGAQGLLFTANYDTRFSKKRNGIGGRVGFGLLGADGVTLFTLPVSLNYLLGDGKNFFEIGLGATYASLDENSDSEIFGSGSTVIGTMAFMYRLQPVNSGFSFRGGFTPVFNSSGFIPYYAGISLGYTF</sequence>
<feature type="signal peptide" evidence="1">
    <location>
        <begin position="1"/>
        <end position="20"/>
    </location>
</feature>
<comment type="caution">
    <text evidence="2">The sequence shown here is derived from an EMBL/GenBank/DDBJ whole genome shotgun (WGS) entry which is preliminary data.</text>
</comment>
<keyword evidence="3" id="KW-1185">Reference proteome</keyword>
<evidence type="ECO:0000313" key="3">
    <source>
        <dbReference type="Proteomes" id="UP000283433"/>
    </source>
</evidence>
<organism evidence="2 3">
    <name type="scientific">Pelobium manganitolerans</name>
    <dbReference type="NCBI Taxonomy" id="1842495"/>
    <lineage>
        <taxon>Bacteria</taxon>
        <taxon>Pseudomonadati</taxon>
        <taxon>Bacteroidota</taxon>
        <taxon>Sphingobacteriia</taxon>
        <taxon>Sphingobacteriales</taxon>
        <taxon>Sphingobacteriaceae</taxon>
        <taxon>Pelobium</taxon>
    </lineage>
</organism>
<dbReference type="AlphaFoldDB" id="A0A419SCF4"/>
<dbReference type="Proteomes" id="UP000283433">
    <property type="component" value="Unassembled WGS sequence"/>
</dbReference>
<accession>A0A419SCF4</accession>